<dbReference type="Proteomes" id="UP001595462">
    <property type="component" value="Unassembled WGS sequence"/>
</dbReference>
<feature type="transmembrane region" description="Helical" evidence="7">
    <location>
        <begin position="277"/>
        <end position="296"/>
    </location>
</feature>
<protein>
    <submittedName>
        <fullName evidence="9">SLC13 family permease</fullName>
    </submittedName>
</protein>
<feature type="transmembrane region" description="Helical" evidence="7">
    <location>
        <begin position="95"/>
        <end position="122"/>
    </location>
</feature>
<evidence type="ECO:0000256" key="4">
    <source>
        <dbReference type="ARBA" id="ARBA00022737"/>
    </source>
</evidence>
<sequence length="423" mass="44070">MTPAILTLAILLVAVVLFVTEKIPLAVTAMLVLISLVLSHILTPEEAFQGFVNKNVILFCAMFVVGGALFETGMANRIGGLVTHFAKTERQLLAGVMIVVALLSGFLSNTGTAAVMIPAVLGIASRSGIRRSKLLMPLAFASAMGGNLSLIGAPGNLIVDSTLAQMGDGAHFGFFSFALIGLPMMIVALIYFLSVGYKLLPDHDVPDDGAFSDHVVESAPWKQYFALAILVATVLAMVFQSFIGFGMHVIGVVGALLLILVGIMSETKALRAIDARVIFLFAGMLPMATAMQKTGLGTMLAENVVEQLGHAPSPRLLLSVLFVISAGLSQFMSNTATTALLAPIGGAIAVGLGADPSAVLMAIVIGGSCAFATPLGMPANTMVLGLGGYSFNDYVKAGLPLVVVGYLVSVILLPMIWPFYPNG</sequence>
<dbReference type="PANTHER" id="PTHR43652">
    <property type="entry name" value="BASIC AMINO ACID ANTIPORTER YFCC-RELATED"/>
    <property type="match status" value="1"/>
</dbReference>
<keyword evidence="10" id="KW-1185">Reference proteome</keyword>
<evidence type="ECO:0000256" key="7">
    <source>
        <dbReference type="SAM" id="Phobius"/>
    </source>
</evidence>
<evidence type="ECO:0000313" key="9">
    <source>
        <dbReference type="EMBL" id="MFC3103517.1"/>
    </source>
</evidence>
<dbReference type="PANTHER" id="PTHR43652:SF1">
    <property type="entry name" value="RESPONSE REGULATOR"/>
    <property type="match status" value="1"/>
</dbReference>
<feature type="transmembrane region" description="Helical" evidence="7">
    <location>
        <begin position="224"/>
        <end position="243"/>
    </location>
</feature>
<evidence type="ECO:0000259" key="8">
    <source>
        <dbReference type="Pfam" id="PF03600"/>
    </source>
</evidence>
<keyword evidence="3 7" id="KW-0812">Transmembrane</keyword>
<proteinExistence type="predicted"/>
<reference evidence="10" key="1">
    <citation type="journal article" date="2019" name="Int. J. Syst. Evol. Microbiol.">
        <title>The Global Catalogue of Microorganisms (GCM) 10K type strain sequencing project: providing services to taxonomists for standard genome sequencing and annotation.</title>
        <authorList>
            <consortium name="The Broad Institute Genomics Platform"/>
            <consortium name="The Broad Institute Genome Sequencing Center for Infectious Disease"/>
            <person name="Wu L."/>
            <person name="Ma J."/>
        </authorList>
    </citation>
    <scope>NUCLEOTIDE SEQUENCE [LARGE SCALE GENOMIC DNA]</scope>
    <source>
        <strain evidence="10">KCTC 52640</strain>
    </source>
</reference>
<feature type="transmembrane region" description="Helical" evidence="7">
    <location>
        <begin position="358"/>
        <end position="377"/>
    </location>
</feature>
<feature type="domain" description="Citrate transporter-like" evidence="8">
    <location>
        <begin position="15"/>
        <end position="366"/>
    </location>
</feature>
<evidence type="ECO:0000256" key="2">
    <source>
        <dbReference type="ARBA" id="ARBA00022448"/>
    </source>
</evidence>
<feature type="transmembrane region" description="Helical" evidence="7">
    <location>
        <begin position="316"/>
        <end position="346"/>
    </location>
</feature>
<dbReference type="InterPro" id="IPR004680">
    <property type="entry name" value="Cit_transptr-like_dom"/>
</dbReference>
<evidence type="ECO:0000256" key="6">
    <source>
        <dbReference type="ARBA" id="ARBA00023136"/>
    </source>
</evidence>
<comment type="caution">
    <text evidence="9">The sequence shown here is derived from an EMBL/GenBank/DDBJ whole genome shotgun (WGS) entry which is preliminary data.</text>
</comment>
<feature type="transmembrane region" description="Helical" evidence="7">
    <location>
        <begin position="172"/>
        <end position="193"/>
    </location>
</feature>
<dbReference type="InterPro" id="IPR051679">
    <property type="entry name" value="DASS-Related_Transporters"/>
</dbReference>
<keyword evidence="2" id="KW-0813">Transport</keyword>
<name>A0ABV7EPA6_9GAMM</name>
<feature type="transmembrane region" description="Helical" evidence="7">
    <location>
        <begin position="28"/>
        <end position="44"/>
    </location>
</feature>
<feature type="transmembrane region" description="Helical" evidence="7">
    <location>
        <begin position="134"/>
        <end position="152"/>
    </location>
</feature>
<evidence type="ECO:0000313" key="10">
    <source>
        <dbReference type="Proteomes" id="UP001595462"/>
    </source>
</evidence>
<gene>
    <name evidence="9" type="ORF">ACFOSU_06400</name>
</gene>
<evidence type="ECO:0000256" key="1">
    <source>
        <dbReference type="ARBA" id="ARBA00004141"/>
    </source>
</evidence>
<comment type="subcellular location">
    <subcellularLocation>
        <location evidence="1">Membrane</location>
        <topology evidence="1">Multi-pass membrane protein</topology>
    </subcellularLocation>
</comment>
<evidence type="ECO:0000256" key="3">
    <source>
        <dbReference type="ARBA" id="ARBA00022692"/>
    </source>
</evidence>
<keyword evidence="4" id="KW-0677">Repeat</keyword>
<feature type="transmembrane region" description="Helical" evidence="7">
    <location>
        <begin position="397"/>
        <end position="420"/>
    </location>
</feature>
<keyword evidence="6 7" id="KW-0472">Membrane</keyword>
<feature type="transmembrane region" description="Helical" evidence="7">
    <location>
        <begin position="56"/>
        <end position="75"/>
    </location>
</feature>
<evidence type="ECO:0000256" key="5">
    <source>
        <dbReference type="ARBA" id="ARBA00022989"/>
    </source>
</evidence>
<dbReference type="EMBL" id="JBHRSS010000003">
    <property type="protein sequence ID" value="MFC3103517.1"/>
    <property type="molecule type" value="Genomic_DNA"/>
</dbReference>
<keyword evidence="5 7" id="KW-1133">Transmembrane helix</keyword>
<feature type="transmembrane region" description="Helical" evidence="7">
    <location>
        <begin position="249"/>
        <end position="265"/>
    </location>
</feature>
<organism evidence="9 10">
    <name type="scientific">Salinisphaera aquimarina</name>
    <dbReference type="NCBI Taxonomy" id="2094031"/>
    <lineage>
        <taxon>Bacteria</taxon>
        <taxon>Pseudomonadati</taxon>
        <taxon>Pseudomonadota</taxon>
        <taxon>Gammaproteobacteria</taxon>
        <taxon>Salinisphaerales</taxon>
        <taxon>Salinisphaeraceae</taxon>
        <taxon>Salinisphaera</taxon>
    </lineage>
</organism>
<dbReference type="Pfam" id="PF03600">
    <property type="entry name" value="CitMHS"/>
    <property type="match status" value="1"/>
</dbReference>
<dbReference type="RefSeq" id="WP_380687617.1">
    <property type="nucleotide sequence ID" value="NZ_JBHRSS010000003.1"/>
</dbReference>
<accession>A0ABV7EPA6</accession>
<dbReference type="CDD" id="cd01115">
    <property type="entry name" value="SLC13_permease"/>
    <property type="match status" value="1"/>
</dbReference>